<dbReference type="GO" id="GO:0007059">
    <property type="term" value="P:chromosome segregation"/>
    <property type="evidence" value="ECO:0007669"/>
    <property type="project" value="TreeGrafter"/>
</dbReference>
<keyword evidence="4" id="KW-1185">Reference proteome</keyword>
<dbReference type="EMBL" id="CP021431">
    <property type="protein sequence ID" value="ART99402.1"/>
    <property type="molecule type" value="Genomic_DNA"/>
</dbReference>
<sequence>MKHAFETREIPLKLLTLHPDNVRAGSGAGYGEDQIAPLAANIAECGLLQPLLVAPVKTDGGPDVWGVLAGGRRLAALNMLAADKSVKGYTGSMMVPCRIVPETQAAQVTLSYSENALQLPMDALDRYEAFAAMRAKDGADVATIARRFAITERAVKEALRLGNIHPDLRQAHRNGGLSLEALKAFDAHPDPVVQMEAYEALSEHGVSRVQDWSVRNYFSGRYVRVGDALGQVVLEGYKAAGGQIIADLIEEDSVLSDRALVDKVLADCLSDVADARREALGLAWSDYLLKPDWELTHKYGRVYPEPVELEGDAKAQADKITDRILEIEDLYDQHDDDDDAQQALHDEYIALSDQLNDMTTGYSVINAGLGGVLAIWSSREISFYDGMVRPEDMPDRSPSQGASDTGADGAQQSEDTAVQDKWSEKLKADMAHIRTRSIGLALAQTPQLARDYADYALIRSILKPYSSYDIGTTLRGEAGSSRMAEAEGCLKAIEDTYLALSEQLALGWLDLTGADGFAAFRALSEQERAALVAYAVAQTLKPTLSSKAPDAVRGIVEAEALPNIRDVWTPDEGYFGRLTKPALLSILKTDIGMAAQAETYEKSKKSEIVDYMHALFAAPFATLSAEQRARVDTWAPKAMQTAIAAGDAHDGTRVASDPDTAEQQDAVEG</sequence>
<dbReference type="SUPFAM" id="SSF109709">
    <property type="entry name" value="KorB DNA-binding domain-like"/>
    <property type="match status" value="1"/>
</dbReference>
<dbReference type="InterPro" id="IPR003115">
    <property type="entry name" value="ParB_N"/>
</dbReference>
<dbReference type="SMART" id="SM00470">
    <property type="entry name" value="ParB"/>
    <property type="match status" value="1"/>
</dbReference>
<evidence type="ECO:0000313" key="4">
    <source>
        <dbReference type="Proteomes" id="UP000195273"/>
    </source>
</evidence>
<dbReference type="OrthoDB" id="9813122at2"/>
<dbReference type="Proteomes" id="UP000195273">
    <property type="component" value="Chromosome"/>
</dbReference>
<dbReference type="SUPFAM" id="SSF110849">
    <property type="entry name" value="ParB/Sulfiredoxin"/>
    <property type="match status" value="1"/>
</dbReference>
<feature type="region of interest" description="Disordered" evidence="1">
    <location>
        <begin position="388"/>
        <end position="419"/>
    </location>
</feature>
<organism evidence="3 4">
    <name type="scientific">Yoonia vestfoldensis</name>
    <dbReference type="NCBI Taxonomy" id="245188"/>
    <lineage>
        <taxon>Bacteria</taxon>
        <taxon>Pseudomonadati</taxon>
        <taxon>Pseudomonadota</taxon>
        <taxon>Alphaproteobacteria</taxon>
        <taxon>Rhodobacterales</taxon>
        <taxon>Paracoccaceae</taxon>
        <taxon>Yoonia</taxon>
    </lineage>
</organism>
<proteinExistence type="predicted"/>
<name>A0A1Y0E786_9RHOB</name>
<dbReference type="CDD" id="cd16406">
    <property type="entry name" value="ParB_N_like"/>
    <property type="match status" value="1"/>
</dbReference>
<dbReference type="Gene3D" id="1.10.10.2830">
    <property type="match status" value="1"/>
</dbReference>
<dbReference type="RefSeq" id="WP_087205672.1">
    <property type="nucleotide sequence ID" value="NZ_CP021431.1"/>
</dbReference>
<dbReference type="KEGG" id="lvs:LOKVESSMR4R_00054"/>
<dbReference type="PANTHER" id="PTHR33375">
    <property type="entry name" value="CHROMOSOME-PARTITIONING PROTEIN PARB-RELATED"/>
    <property type="match status" value="1"/>
</dbReference>
<feature type="domain" description="ParB-like N-terminal" evidence="2">
    <location>
        <begin position="8"/>
        <end position="116"/>
    </location>
</feature>
<dbReference type="Pfam" id="PF02195">
    <property type="entry name" value="ParB_N"/>
    <property type="match status" value="1"/>
</dbReference>
<dbReference type="AlphaFoldDB" id="A0A1Y0E786"/>
<evidence type="ECO:0000313" key="3">
    <source>
        <dbReference type="EMBL" id="ART99402.1"/>
    </source>
</evidence>
<accession>A0A1Y0E786</accession>
<dbReference type="Gene3D" id="3.90.1530.30">
    <property type="match status" value="1"/>
</dbReference>
<dbReference type="GO" id="GO:0005694">
    <property type="term" value="C:chromosome"/>
    <property type="evidence" value="ECO:0007669"/>
    <property type="project" value="TreeGrafter"/>
</dbReference>
<evidence type="ECO:0000256" key="1">
    <source>
        <dbReference type="SAM" id="MobiDB-lite"/>
    </source>
</evidence>
<gene>
    <name evidence="3" type="ORF">LOKVESSMR4R_00054</name>
</gene>
<evidence type="ECO:0000259" key="2">
    <source>
        <dbReference type="SMART" id="SM00470"/>
    </source>
</evidence>
<protein>
    <submittedName>
        <fullName evidence="3">ParB-like nuclease domain protein</fullName>
    </submittedName>
</protein>
<dbReference type="InterPro" id="IPR050336">
    <property type="entry name" value="Chromosome_partition/occlusion"/>
</dbReference>
<feature type="compositionally biased region" description="Acidic residues" evidence="1">
    <location>
        <begin position="659"/>
        <end position="669"/>
    </location>
</feature>
<dbReference type="InterPro" id="IPR036086">
    <property type="entry name" value="ParB/Sulfiredoxin_sf"/>
</dbReference>
<dbReference type="PANTHER" id="PTHR33375:SF7">
    <property type="entry name" value="CHROMOSOME 2-PARTITIONING PROTEIN PARB-RELATED"/>
    <property type="match status" value="1"/>
</dbReference>
<feature type="region of interest" description="Disordered" evidence="1">
    <location>
        <begin position="645"/>
        <end position="669"/>
    </location>
</feature>
<reference evidence="3 4" key="1">
    <citation type="submission" date="2017-05" db="EMBL/GenBank/DDBJ databases">
        <title>Genome Sequence of Loktanella vestfoldensis Strain SMR4r Isolated from a Culture of the Diatom Skeletonema marinoi.</title>
        <authorList>
            <person name="Topel M."/>
            <person name="Pinder M.I.M."/>
            <person name="Johansson O.N."/>
            <person name="Kourtchenko O."/>
            <person name="Godhe A."/>
            <person name="Clarke A.K."/>
        </authorList>
    </citation>
    <scope>NUCLEOTIDE SEQUENCE [LARGE SCALE GENOMIC DNA]</scope>
    <source>
        <strain evidence="3 4">SMR4r</strain>
    </source>
</reference>